<keyword evidence="1" id="KW-0472">Membrane</keyword>
<feature type="transmembrane region" description="Helical" evidence="1">
    <location>
        <begin position="51"/>
        <end position="69"/>
    </location>
</feature>
<gene>
    <name evidence="2" type="ORF">C447_03471</name>
</gene>
<protein>
    <submittedName>
        <fullName evidence="2">Uncharacterized protein</fullName>
    </submittedName>
</protein>
<keyword evidence="1" id="KW-0812">Transmembrane</keyword>
<dbReference type="Proteomes" id="UP000011566">
    <property type="component" value="Unassembled WGS sequence"/>
</dbReference>
<reference evidence="2 3" key="1">
    <citation type="journal article" date="2014" name="PLoS Genet.">
        <title>Phylogenetically driven sequencing of extremely halophilic archaea reveals strategies for static and dynamic osmo-response.</title>
        <authorList>
            <person name="Becker E.A."/>
            <person name="Seitzer P.M."/>
            <person name="Tritt A."/>
            <person name="Larsen D."/>
            <person name="Krusor M."/>
            <person name="Yao A.I."/>
            <person name="Wu D."/>
            <person name="Madern D."/>
            <person name="Eisen J.A."/>
            <person name="Darling A.E."/>
            <person name="Facciotti M.T."/>
        </authorList>
    </citation>
    <scope>NUCLEOTIDE SEQUENCE [LARGE SCALE GENOMIC DNA]</scope>
    <source>
        <strain evidence="2 3">100A6</strain>
    </source>
</reference>
<dbReference type="EMBL" id="AOMB01000009">
    <property type="protein sequence ID" value="EMA40822.1"/>
    <property type="molecule type" value="Genomic_DNA"/>
</dbReference>
<proteinExistence type="predicted"/>
<dbReference type="OrthoDB" id="376401at2157"/>
<feature type="transmembrane region" description="Helical" evidence="1">
    <location>
        <begin position="12"/>
        <end position="31"/>
    </location>
</feature>
<evidence type="ECO:0000313" key="2">
    <source>
        <dbReference type="EMBL" id="EMA40822.1"/>
    </source>
</evidence>
<sequence>MGSILDEMVSSRMQAVSCLVSVVIGGAILLFDSLSGLTVSSGEYSVSLGPYGFLFLVLSVALLAGDATGRTRILGSAGWITGLCLIIVVDGLVALGPYIYDAGVVVLVVTGAVLFLVEFDFGQERNVDGS</sequence>
<accession>M0M4T2</accession>
<feature type="transmembrane region" description="Helical" evidence="1">
    <location>
        <begin position="76"/>
        <end position="96"/>
    </location>
</feature>
<dbReference type="PATRIC" id="fig|1132509.6.peg.812"/>
<comment type="caution">
    <text evidence="2">The sequence shown here is derived from an EMBL/GenBank/DDBJ whole genome shotgun (WGS) entry which is preliminary data.</text>
</comment>
<evidence type="ECO:0000256" key="1">
    <source>
        <dbReference type="SAM" id="Phobius"/>
    </source>
</evidence>
<evidence type="ECO:0000313" key="3">
    <source>
        <dbReference type="Proteomes" id="UP000011566"/>
    </source>
</evidence>
<name>M0M4T2_9EURY</name>
<feature type="transmembrane region" description="Helical" evidence="1">
    <location>
        <begin position="102"/>
        <end position="121"/>
    </location>
</feature>
<keyword evidence="1" id="KW-1133">Transmembrane helix</keyword>
<organism evidence="2 3">
    <name type="scientific">Halococcus hamelinensis 100A6</name>
    <dbReference type="NCBI Taxonomy" id="1132509"/>
    <lineage>
        <taxon>Archaea</taxon>
        <taxon>Methanobacteriati</taxon>
        <taxon>Methanobacteriota</taxon>
        <taxon>Stenosarchaea group</taxon>
        <taxon>Halobacteria</taxon>
        <taxon>Halobacteriales</taxon>
        <taxon>Halococcaceae</taxon>
        <taxon>Halococcus</taxon>
    </lineage>
</organism>
<dbReference type="AlphaFoldDB" id="M0M4T2"/>
<keyword evidence="3" id="KW-1185">Reference proteome</keyword>